<comment type="caution">
    <text evidence="1">The sequence shown here is derived from an EMBL/GenBank/DDBJ whole genome shotgun (WGS) entry which is preliminary data.</text>
</comment>
<protein>
    <submittedName>
        <fullName evidence="1">Uncharacterized protein</fullName>
    </submittedName>
</protein>
<accession>A0A9P4P7B9</accession>
<evidence type="ECO:0000313" key="1">
    <source>
        <dbReference type="EMBL" id="KAF2438048.1"/>
    </source>
</evidence>
<proteinExistence type="predicted"/>
<gene>
    <name evidence="1" type="ORF">P171DRAFT_437139</name>
</gene>
<reference evidence="1" key="1">
    <citation type="journal article" date="2020" name="Stud. Mycol.">
        <title>101 Dothideomycetes genomes: a test case for predicting lifestyles and emergence of pathogens.</title>
        <authorList>
            <person name="Haridas S."/>
            <person name="Albert R."/>
            <person name="Binder M."/>
            <person name="Bloem J."/>
            <person name="Labutti K."/>
            <person name="Salamov A."/>
            <person name="Andreopoulos B."/>
            <person name="Baker S."/>
            <person name="Barry K."/>
            <person name="Bills G."/>
            <person name="Bluhm B."/>
            <person name="Cannon C."/>
            <person name="Castanera R."/>
            <person name="Culley D."/>
            <person name="Daum C."/>
            <person name="Ezra D."/>
            <person name="Gonzalez J."/>
            <person name="Henrissat B."/>
            <person name="Kuo A."/>
            <person name="Liang C."/>
            <person name="Lipzen A."/>
            <person name="Lutzoni F."/>
            <person name="Magnuson J."/>
            <person name="Mondo S."/>
            <person name="Nolan M."/>
            <person name="Ohm R."/>
            <person name="Pangilinan J."/>
            <person name="Park H.-J."/>
            <person name="Ramirez L."/>
            <person name="Alfaro M."/>
            <person name="Sun H."/>
            <person name="Tritt A."/>
            <person name="Yoshinaga Y."/>
            <person name="Zwiers L.-H."/>
            <person name="Turgeon B."/>
            <person name="Goodwin S."/>
            <person name="Spatafora J."/>
            <person name="Crous P."/>
            <person name="Grigoriev I."/>
        </authorList>
    </citation>
    <scope>NUCLEOTIDE SEQUENCE</scope>
    <source>
        <strain evidence="1">CBS 690.94</strain>
    </source>
</reference>
<name>A0A9P4P7B9_9PLEO</name>
<evidence type="ECO:0000313" key="2">
    <source>
        <dbReference type="Proteomes" id="UP000799764"/>
    </source>
</evidence>
<dbReference type="EMBL" id="MU001513">
    <property type="protein sequence ID" value="KAF2438048.1"/>
    <property type="molecule type" value="Genomic_DNA"/>
</dbReference>
<dbReference type="AlphaFoldDB" id="A0A9P4P7B9"/>
<keyword evidence="2" id="KW-1185">Reference proteome</keyword>
<dbReference type="Proteomes" id="UP000799764">
    <property type="component" value="Unassembled WGS sequence"/>
</dbReference>
<organism evidence="1 2">
    <name type="scientific">Karstenula rhodostoma CBS 690.94</name>
    <dbReference type="NCBI Taxonomy" id="1392251"/>
    <lineage>
        <taxon>Eukaryota</taxon>
        <taxon>Fungi</taxon>
        <taxon>Dikarya</taxon>
        <taxon>Ascomycota</taxon>
        <taxon>Pezizomycotina</taxon>
        <taxon>Dothideomycetes</taxon>
        <taxon>Pleosporomycetidae</taxon>
        <taxon>Pleosporales</taxon>
        <taxon>Massarineae</taxon>
        <taxon>Didymosphaeriaceae</taxon>
        <taxon>Karstenula</taxon>
    </lineage>
</organism>
<sequence>MAMMTAQRQLSPMLAVQAFSTAIDGRRVYQRQHICSRNVEHSNEGMYRYIKRHHYHHM</sequence>